<sequence length="133" mass="14728">MARIAMMAMLLISLVPTLSIAFPMHNQTSFIQQVCSSTQGTKVIQVITTQGKQISTFIKYKPSEKPISLDHHLNHCPFCHISADQVVVPSQNPSFVLFQLAQTKIALSSYKAPVVSNFKPTAHTSRAPPRFFS</sequence>
<dbReference type="Proteomes" id="UP000238762">
    <property type="component" value="Unassembled WGS sequence"/>
</dbReference>
<evidence type="ECO:0000256" key="1">
    <source>
        <dbReference type="SAM" id="SignalP"/>
    </source>
</evidence>
<keyword evidence="3" id="KW-1185">Reference proteome</keyword>
<evidence type="ECO:0000313" key="3">
    <source>
        <dbReference type="Proteomes" id="UP000238762"/>
    </source>
</evidence>
<dbReference type="Pfam" id="PF11162">
    <property type="entry name" value="DUF2946"/>
    <property type="match status" value="1"/>
</dbReference>
<organism evidence="2 3">
    <name type="scientific">Merismopedia glauca CCAP 1448/3</name>
    <dbReference type="NCBI Taxonomy" id="1296344"/>
    <lineage>
        <taxon>Bacteria</taxon>
        <taxon>Bacillati</taxon>
        <taxon>Cyanobacteriota</taxon>
        <taxon>Cyanophyceae</taxon>
        <taxon>Synechococcales</taxon>
        <taxon>Merismopediaceae</taxon>
        <taxon>Merismopedia</taxon>
    </lineage>
</organism>
<dbReference type="OrthoDB" id="8536886at2"/>
<keyword evidence="1" id="KW-0732">Signal</keyword>
<reference evidence="2 3" key="1">
    <citation type="submission" date="2018-02" db="EMBL/GenBank/DDBJ databases">
        <authorList>
            <person name="Cohen D.B."/>
            <person name="Kent A.D."/>
        </authorList>
    </citation>
    <scope>NUCLEOTIDE SEQUENCE [LARGE SCALE GENOMIC DNA]</scope>
    <source>
        <strain evidence="2 3">CCAP 1448/3</strain>
    </source>
</reference>
<name>A0A2T1C5S9_9CYAN</name>
<feature type="signal peptide" evidence="1">
    <location>
        <begin position="1"/>
        <end position="21"/>
    </location>
</feature>
<proteinExistence type="predicted"/>
<accession>A0A2T1C5S9</accession>
<dbReference type="AlphaFoldDB" id="A0A2T1C5S9"/>
<reference evidence="2 3" key="2">
    <citation type="submission" date="2018-03" db="EMBL/GenBank/DDBJ databases">
        <title>The ancient ancestry and fast evolution of plastids.</title>
        <authorList>
            <person name="Moore K.R."/>
            <person name="Magnabosco C."/>
            <person name="Momper L."/>
            <person name="Gold D.A."/>
            <person name="Bosak T."/>
            <person name="Fournier G.P."/>
        </authorList>
    </citation>
    <scope>NUCLEOTIDE SEQUENCE [LARGE SCALE GENOMIC DNA]</scope>
    <source>
        <strain evidence="2 3">CCAP 1448/3</strain>
    </source>
</reference>
<protein>
    <submittedName>
        <fullName evidence="2">DUF2946 domain-containing protein</fullName>
    </submittedName>
</protein>
<dbReference type="EMBL" id="PVWJ01000028">
    <property type="protein sequence ID" value="PSB03630.1"/>
    <property type="molecule type" value="Genomic_DNA"/>
</dbReference>
<evidence type="ECO:0000313" key="2">
    <source>
        <dbReference type="EMBL" id="PSB03630.1"/>
    </source>
</evidence>
<dbReference type="InterPro" id="IPR021333">
    <property type="entry name" value="DUF2946"/>
</dbReference>
<gene>
    <name evidence="2" type="ORF">C7B64_07610</name>
</gene>
<feature type="chain" id="PRO_5015461588" evidence="1">
    <location>
        <begin position="22"/>
        <end position="133"/>
    </location>
</feature>
<comment type="caution">
    <text evidence="2">The sequence shown here is derived from an EMBL/GenBank/DDBJ whole genome shotgun (WGS) entry which is preliminary data.</text>
</comment>